<organism evidence="1">
    <name type="scientific">marine sediment metagenome</name>
    <dbReference type="NCBI Taxonomy" id="412755"/>
    <lineage>
        <taxon>unclassified sequences</taxon>
        <taxon>metagenomes</taxon>
        <taxon>ecological metagenomes</taxon>
    </lineage>
</organism>
<sequence length="29" mass="3439">MKTPNKKNEIERMKVIRIKIRGPDYPIGL</sequence>
<accession>A0A0F9TV55</accession>
<protein>
    <submittedName>
        <fullName evidence="1">Uncharacterized protein</fullName>
    </submittedName>
</protein>
<proteinExistence type="predicted"/>
<evidence type="ECO:0000313" key="1">
    <source>
        <dbReference type="EMBL" id="KKN53006.1"/>
    </source>
</evidence>
<dbReference type="AlphaFoldDB" id="A0A0F9TV55"/>
<dbReference type="EMBL" id="LAZR01000993">
    <property type="protein sequence ID" value="KKN53006.1"/>
    <property type="molecule type" value="Genomic_DNA"/>
</dbReference>
<name>A0A0F9TV55_9ZZZZ</name>
<gene>
    <name evidence="1" type="ORF">LCGC14_0606690</name>
</gene>
<reference evidence="1" key="1">
    <citation type="journal article" date="2015" name="Nature">
        <title>Complex archaea that bridge the gap between prokaryotes and eukaryotes.</title>
        <authorList>
            <person name="Spang A."/>
            <person name="Saw J.H."/>
            <person name="Jorgensen S.L."/>
            <person name="Zaremba-Niedzwiedzka K."/>
            <person name="Martijn J."/>
            <person name="Lind A.E."/>
            <person name="van Eijk R."/>
            <person name="Schleper C."/>
            <person name="Guy L."/>
            <person name="Ettema T.J."/>
        </authorList>
    </citation>
    <scope>NUCLEOTIDE SEQUENCE</scope>
</reference>
<comment type="caution">
    <text evidence="1">The sequence shown here is derived from an EMBL/GenBank/DDBJ whole genome shotgun (WGS) entry which is preliminary data.</text>
</comment>